<sequence length="234" mass="26426">MWKIFLLFLFLMVHLEARENPFESPVSSAEVGKMTDIEERSEDFESVSVELPSTARILKSVTVAFQNIDGSIAKEERQIDQNIDWHLPLILAPKASKTVAPLLEKKADTSLITSLKATPSKATPSLVTHTNTPKEEASLLLAKGITYRVHGREITFLTQDEKLRDFLIADPYKIVVDFKKSAAFSTKTVLLHQAPFVSMTLGDHKDFYRVAILLDGHYRYDITKTESGYRITLK</sequence>
<proteinExistence type="predicted"/>
<dbReference type="Pfam" id="PF11741">
    <property type="entry name" value="AMIN"/>
    <property type="match status" value="1"/>
</dbReference>
<accession>D1B575</accession>
<organism evidence="2 3">
    <name type="scientific">Sulfurospirillum deleyianum (strain ATCC 51133 / DSM 6946 / 5175)</name>
    <dbReference type="NCBI Taxonomy" id="525898"/>
    <lineage>
        <taxon>Bacteria</taxon>
        <taxon>Pseudomonadati</taxon>
        <taxon>Campylobacterota</taxon>
        <taxon>Epsilonproteobacteria</taxon>
        <taxon>Campylobacterales</taxon>
        <taxon>Sulfurospirillaceae</taxon>
        <taxon>Sulfurospirillum</taxon>
    </lineage>
</organism>
<dbReference type="RefSeq" id="WP_012857990.1">
    <property type="nucleotide sequence ID" value="NC_013512.1"/>
</dbReference>
<dbReference type="STRING" id="525898.Sdel_2233"/>
<reference evidence="2 3" key="2">
    <citation type="journal article" date="2010" name="Stand. Genomic Sci.">
        <title>Complete genome sequence of Sulfurospirillum deleyianum type strain (5175).</title>
        <authorList>
            <person name="Sikorski J."/>
            <person name="Lapidus A."/>
            <person name="Copeland A."/>
            <person name="Glavina Del Rio T."/>
            <person name="Nolan M."/>
            <person name="Lucas S."/>
            <person name="Chen F."/>
            <person name="Tice H."/>
            <person name="Cheng J.F."/>
            <person name="Saunders E."/>
            <person name="Bruce D."/>
            <person name="Goodwin L."/>
            <person name="Pitluck S."/>
            <person name="Ovchinnikova G."/>
            <person name="Pati A."/>
            <person name="Ivanova N."/>
            <person name="Mavromatis K."/>
            <person name="Chen A."/>
            <person name="Palaniappan K."/>
            <person name="Chain P."/>
            <person name="Land M."/>
            <person name="Hauser L."/>
            <person name="Chang Y.J."/>
            <person name="Jeffries C.D."/>
            <person name="Brettin T."/>
            <person name="Detter J.C."/>
            <person name="Han C."/>
            <person name="Rohde M."/>
            <person name="Lang E."/>
            <person name="Spring S."/>
            <person name="Goker M."/>
            <person name="Bristow J."/>
            <person name="Eisen J.A."/>
            <person name="Markowitz V."/>
            <person name="Hugenholtz P."/>
            <person name="Kyrpides N.C."/>
            <person name="Klenk H.P."/>
        </authorList>
    </citation>
    <scope>NUCLEOTIDE SEQUENCE [LARGE SCALE GENOMIC DNA]</scope>
    <source>
        <strain evidence="3">ATCC 51133 / DSM 6946 / 5175</strain>
    </source>
</reference>
<dbReference type="KEGG" id="sdl:Sdel_2233"/>
<feature type="domain" description="AMIN" evidence="1">
    <location>
        <begin position="151"/>
        <end position="232"/>
    </location>
</feature>
<dbReference type="AlphaFoldDB" id="D1B575"/>
<evidence type="ECO:0000259" key="1">
    <source>
        <dbReference type="Pfam" id="PF11741"/>
    </source>
</evidence>
<dbReference type="eggNOG" id="ENOG5030TNT">
    <property type="taxonomic scope" value="Bacteria"/>
</dbReference>
<evidence type="ECO:0000313" key="2">
    <source>
        <dbReference type="EMBL" id="ACZ13245.1"/>
    </source>
</evidence>
<dbReference type="EMBL" id="CP001816">
    <property type="protein sequence ID" value="ACZ13245.1"/>
    <property type="molecule type" value="Genomic_DNA"/>
</dbReference>
<evidence type="ECO:0000313" key="3">
    <source>
        <dbReference type="Proteomes" id="UP000002222"/>
    </source>
</evidence>
<gene>
    <name evidence="2" type="ordered locus">Sdel_2233</name>
</gene>
<reference evidence="3" key="1">
    <citation type="submission" date="2009-11" db="EMBL/GenBank/DDBJ databases">
        <title>The complete genome of Sulfurospirillum deleyianum DSM 6946.</title>
        <authorList>
            <consortium name="US DOE Joint Genome Institute (JGI-PGF)"/>
            <person name="Lucas S."/>
            <person name="Copeland A."/>
            <person name="Lapidus A."/>
            <person name="Glavina del Rio T."/>
            <person name="Dalin E."/>
            <person name="Tice H."/>
            <person name="Bruce D."/>
            <person name="Goodwin L."/>
            <person name="Pitluck S."/>
            <person name="Kyrpides N."/>
            <person name="Mavromatis K."/>
            <person name="Ivanova N."/>
            <person name="Ovchinnikova G."/>
            <person name="Munk A.C."/>
            <person name="Lu M."/>
            <person name="Brettin T."/>
            <person name="Detter J.C."/>
            <person name="Han C."/>
            <person name="Tapia R."/>
            <person name="Larimer F."/>
            <person name="Land M."/>
            <person name="Hauser L."/>
            <person name="Markowitz V."/>
            <person name="Cheng J.F."/>
            <person name="Hugenholtz P."/>
            <person name="Woyke T."/>
            <person name="Wu D."/>
            <person name="Aumann P."/>
            <person name="Schneider S."/>
            <person name="Lang E."/>
            <person name="Spring S."/>
            <person name="Klenk H.P."/>
            <person name="Eisen J.A."/>
        </authorList>
    </citation>
    <scope>NUCLEOTIDE SEQUENCE [LARGE SCALE GENOMIC DNA]</scope>
    <source>
        <strain evidence="3">ATCC 51133 / DSM 6946 / 5175</strain>
    </source>
</reference>
<dbReference type="Proteomes" id="UP000002222">
    <property type="component" value="Chromosome"/>
</dbReference>
<keyword evidence="3" id="KW-1185">Reference proteome</keyword>
<name>D1B575_SULD5</name>
<dbReference type="HOGENOM" id="CLU_101694_0_0_7"/>
<dbReference type="InterPro" id="IPR021731">
    <property type="entry name" value="AMIN_dom"/>
</dbReference>
<protein>
    <recommendedName>
        <fullName evidence="1">AMIN domain-containing protein</fullName>
    </recommendedName>
</protein>